<dbReference type="EnsemblMetazoa" id="Aqu2.1.36078_001">
    <property type="protein sequence ID" value="Aqu2.1.36078_001"/>
    <property type="gene ID" value="Aqu2.1.36078"/>
</dbReference>
<dbReference type="InParanoid" id="A0A1X7V7X6"/>
<sequence length="49" mass="5653">KIPIFNYNPYSQENSDETVELGIVTFIVCDYRASFFTSPFILAISLNKF</sequence>
<accession>A0A1X7V7X6</accession>
<protein>
    <submittedName>
        <fullName evidence="1">Uncharacterized protein</fullName>
    </submittedName>
</protein>
<reference evidence="1" key="1">
    <citation type="submission" date="2017-05" db="UniProtKB">
        <authorList>
            <consortium name="EnsemblMetazoa"/>
        </authorList>
    </citation>
    <scope>IDENTIFICATION</scope>
</reference>
<name>A0A1X7V7X6_AMPQE</name>
<evidence type="ECO:0000313" key="1">
    <source>
        <dbReference type="EnsemblMetazoa" id="Aqu2.1.36078_001"/>
    </source>
</evidence>
<dbReference type="AlphaFoldDB" id="A0A1X7V7X6"/>
<organism evidence="1">
    <name type="scientific">Amphimedon queenslandica</name>
    <name type="common">Sponge</name>
    <dbReference type="NCBI Taxonomy" id="400682"/>
    <lineage>
        <taxon>Eukaryota</taxon>
        <taxon>Metazoa</taxon>
        <taxon>Porifera</taxon>
        <taxon>Demospongiae</taxon>
        <taxon>Heteroscleromorpha</taxon>
        <taxon>Haplosclerida</taxon>
        <taxon>Niphatidae</taxon>
        <taxon>Amphimedon</taxon>
    </lineage>
</organism>
<proteinExistence type="predicted"/>